<evidence type="ECO:0000256" key="4">
    <source>
        <dbReference type="ARBA" id="ARBA00022927"/>
    </source>
</evidence>
<accession>A0ABR3WKC4</accession>
<dbReference type="PANTHER" id="PTHR12965:SF0">
    <property type="entry name" value="VACUOLAR PROTEIN SORTING-ASSOCIATED PROTEIN 54"/>
    <property type="match status" value="1"/>
</dbReference>
<proteinExistence type="inferred from homology"/>
<reference evidence="9 10" key="1">
    <citation type="journal article" date="2024" name="Commun. Biol.">
        <title>Comparative genomic analysis of thermophilic fungi reveals convergent evolutionary adaptations and gene losses.</title>
        <authorList>
            <person name="Steindorff A.S."/>
            <person name="Aguilar-Pontes M.V."/>
            <person name="Robinson A.J."/>
            <person name="Andreopoulos B."/>
            <person name="LaButti K."/>
            <person name="Kuo A."/>
            <person name="Mondo S."/>
            <person name="Riley R."/>
            <person name="Otillar R."/>
            <person name="Haridas S."/>
            <person name="Lipzen A."/>
            <person name="Grimwood J."/>
            <person name="Schmutz J."/>
            <person name="Clum A."/>
            <person name="Reid I.D."/>
            <person name="Moisan M.C."/>
            <person name="Butler G."/>
            <person name="Nguyen T.T.M."/>
            <person name="Dewar K."/>
            <person name="Conant G."/>
            <person name="Drula E."/>
            <person name="Henrissat B."/>
            <person name="Hansel C."/>
            <person name="Singer S."/>
            <person name="Hutchinson M.I."/>
            <person name="de Vries R.P."/>
            <person name="Natvig D.O."/>
            <person name="Powell A.J."/>
            <person name="Tsang A."/>
            <person name="Grigoriev I.V."/>
        </authorList>
    </citation>
    <scope>NUCLEOTIDE SEQUENCE [LARGE SCALE GENOMIC DNA]</scope>
    <source>
        <strain evidence="9 10">ATCC 24622</strain>
    </source>
</reference>
<evidence type="ECO:0000259" key="8">
    <source>
        <dbReference type="Pfam" id="PF07928"/>
    </source>
</evidence>
<evidence type="ECO:0000256" key="3">
    <source>
        <dbReference type="ARBA" id="ARBA00022448"/>
    </source>
</evidence>
<keyword evidence="6" id="KW-0175">Coiled coil</keyword>
<organism evidence="9 10">
    <name type="scientific">Phialemonium thermophilum</name>
    <dbReference type="NCBI Taxonomy" id="223376"/>
    <lineage>
        <taxon>Eukaryota</taxon>
        <taxon>Fungi</taxon>
        <taxon>Dikarya</taxon>
        <taxon>Ascomycota</taxon>
        <taxon>Pezizomycotina</taxon>
        <taxon>Sordariomycetes</taxon>
        <taxon>Sordariomycetidae</taxon>
        <taxon>Cephalothecales</taxon>
        <taxon>Cephalothecaceae</taxon>
        <taxon>Phialemonium</taxon>
    </lineage>
</organism>
<dbReference type="InterPro" id="IPR039745">
    <property type="entry name" value="Vps54"/>
</dbReference>
<feature type="compositionally biased region" description="Low complexity" evidence="7">
    <location>
        <begin position="465"/>
        <end position="476"/>
    </location>
</feature>
<feature type="region of interest" description="Disordered" evidence="7">
    <location>
        <begin position="970"/>
        <end position="1005"/>
    </location>
</feature>
<feature type="compositionally biased region" description="Polar residues" evidence="7">
    <location>
        <begin position="99"/>
        <end position="108"/>
    </location>
</feature>
<dbReference type="Proteomes" id="UP001586593">
    <property type="component" value="Unassembled WGS sequence"/>
</dbReference>
<feature type="region of interest" description="Disordered" evidence="7">
    <location>
        <begin position="56"/>
        <end position="124"/>
    </location>
</feature>
<feature type="compositionally biased region" description="Basic and acidic residues" evidence="7">
    <location>
        <begin position="56"/>
        <end position="67"/>
    </location>
</feature>
<evidence type="ECO:0000256" key="1">
    <source>
        <dbReference type="ARBA" id="ARBA00004601"/>
    </source>
</evidence>
<feature type="region of interest" description="Disordered" evidence="7">
    <location>
        <begin position="1"/>
        <end position="32"/>
    </location>
</feature>
<dbReference type="InterPro" id="IPR012501">
    <property type="entry name" value="Vps54_C"/>
</dbReference>
<keyword evidence="3" id="KW-0813">Transport</keyword>
<comment type="caution">
    <text evidence="9">The sequence shown here is derived from an EMBL/GenBank/DDBJ whole genome shotgun (WGS) entry which is preliminary data.</text>
</comment>
<comment type="subcellular location">
    <subcellularLocation>
        <location evidence="1">Golgi apparatus</location>
        <location evidence="1">trans-Golgi network</location>
    </subcellularLocation>
</comment>
<evidence type="ECO:0000256" key="7">
    <source>
        <dbReference type="SAM" id="MobiDB-lite"/>
    </source>
</evidence>
<evidence type="ECO:0000313" key="9">
    <source>
        <dbReference type="EMBL" id="KAL1863937.1"/>
    </source>
</evidence>
<dbReference type="EMBL" id="JAZHXJ010000357">
    <property type="protein sequence ID" value="KAL1863937.1"/>
    <property type="molecule type" value="Genomic_DNA"/>
</dbReference>
<evidence type="ECO:0000313" key="10">
    <source>
        <dbReference type="Proteomes" id="UP001586593"/>
    </source>
</evidence>
<dbReference type="Pfam" id="PF07928">
    <property type="entry name" value="Vps54"/>
    <property type="match status" value="1"/>
</dbReference>
<protein>
    <recommendedName>
        <fullName evidence="8">Vacuolar protein sorting-associated protein 54 C-terminal domain-containing protein</fullName>
    </recommendedName>
</protein>
<gene>
    <name evidence="9" type="ORF">VTK73DRAFT_6337</name>
</gene>
<keyword evidence="5" id="KW-0333">Golgi apparatus</keyword>
<feature type="region of interest" description="Disordered" evidence="7">
    <location>
        <begin position="453"/>
        <end position="482"/>
    </location>
</feature>
<evidence type="ECO:0000256" key="5">
    <source>
        <dbReference type="ARBA" id="ARBA00023034"/>
    </source>
</evidence>
<evidence type="ECO:0000256" key="2">
    <source>
        <dbReference type="ARBA" id="ARBA00009150"/>
    </source>
</evidence>
<keyword evidence="10" id="KW-1185">Reference proteome</keyword>
<sequence length="1005" mass="109488">MATAPPAPSVHKPPSARDIPPVTLTHIPPVDASEFQPYLDVLGPLYEQLRRVKSGEDEAAGRYHDGGGGDADDPALSPTDGSLRPGRRLSAGRTGTVVPASSFSPTETEASRPSPRRSAEYARGATPCLPPLTAVPAVYFDADFRLQNPRTFDVVTERSEVVPDGEMVRSEPVGTARTQRKALATNAVLQEKLSWYIDTVEVHLLASLAAASPSFFTVLASLRELHAKATDSLDRIRALRNELDVVDRCMASNGLHIVRKRRRLDNLRRLQDCVLQLRCIVDGAAACRSLVDQDDVDQALESVASLEELIRGRPGLSTTPHEPDGRAAMQLRDLRGVVPLQGILADVATWRFRIGRVYEARCLDLLVRDLRSHSETVDTRDVLARWTAAVLRPRGVSPQQRQVVPSHLDGTSRFRSELLRTLTGLHRVHHLKLLAIAYREAVPHEIRRLVRRPLPGASDEGNGSAGSSPTTAGGTPMSRQPQESALLAHHLQALEPGDAEAVLVKIYVGVTETLRRLTAQVRLLLDVASSLDCDSCAAREQAPEVHDAIDLPHLVNEAVDIAQEQMVGLLRVRSEQSTRLSVARFLRFYHLNLGFVHECESVSGRSGTALKTVIHGQIADFVQQHGASEKQSLTLGMESDVWEAADFAEGDAARLDWIVSCGAAADPADVPDSPKLWIPHLVGHQESGEAHDAQPSKGSSRATVKKRACIGKQTFLLPRSAILCLNGVYHFLQLISGIPSMAASNSRSLVSYLHHFVACCQRLVLEGGAVRSAGLTRITSKHIALASRALAFVATLCGHAQDFVRRYAGHGATDSCVVELDEVGRLCHEGQHRMHDKLVEIMSRLARSHAKALKRIDWNHGQKEVHPYMATLAKDTRSLHRILTKTMPQDTVRTVMARVFLDYKIQLGQAFEEVGTISKSGWDSIRLDVEFFQSSLSMIEGFEDAGDHLTAIVKAKQSEIAATLLDAPDAAAETERGGLEEGRKGGIGATSGVAKEPKEPSAEPA</sequence>
<evidence type="ECO:0000256" key="6">
    <source>
        <dbReference type="ARBA" id="ARBA00023054"/>
    </source>
</evidence>
<feature type="compositionally biased region" description="Basic and acidic residues" evidence="7">
    <location>
        <begin position="973"/>
        <end position="984"/>
    </location>
</feature>
<keyword evidence="4" id="KW-0653">Protein transport</keyword>
<name>A0ABR3WKC4_9PEZI</name>
<comment type="similarity">
    <text evidence="2">Belongs to the VPS54 family.</text>
</comment>
<feature type="domain" description="Vacuolar protein sorting-associated protein 54 C-terminal" evidence="8">
    <location>
        <begin position="713"/>
        <end position="843"/>
    </location>
</feature>
<feature type="compositionally biased region" description="Basic and acidic residues" evidence="7">
    <location>
        <begin position="995"/>
        <end position="1005"/>
    </location>
</feature>
<dbReference type="PANTHER" id="PTHR12965">
    <property type="entry name" value="VACUOLAR PROTEIN SORTING 54"/>
    <property type="match status" value="1"/>
</dbReference>